<protein>
    <recommendedName>
        <fullName evidence="1">THIF-type NAD/FAD binding fold domain-containing protein</fullName>
    </recommendedName>
</protein>
<accession>A0A0F9HFP5</accession>
<comment type="caution">
    <text evidence="2">The sequence shown here is derived from an EMBL/GenBank/DDBJ whole genome shotgun (WGS) entry which is preliminary data.</text>
</comment>
<dbReference type="Pfam" id="PF00899">
    <property type="entry name" value="ThiF"/>
    <property type="match status" value="1"/>
</dbReference>
<dbReference type="AlphaFoldDB" id="A0A0F9HFP5"/>
<organism evidence="2">
    <name type="scientific">marine sediment metagenome</name>
    <dbReference type="NCBI Taxonomy" id="412755"/>
    <lineage>
        <taxon>unclassified sequences</taxon>
        <taxon>metagenomes</taxon>
        <taxon>ecological metagenomes</taxon>
    </lineage>
</organism>
<dbReference type="SUPFAM" id="SSF69572">
    <property type="entry name" value="Activating enzymes of the ubiquitin-like proteins"/>
    <property type="match status" value="1"/>
</dbReference>
<evidence type="ECO:0000259" key="1">
    <source>
        <dbReference type="Pfam" id="PF00899"/>
    </source>
</evidence>
<gene>
    <name evidence="2" type="ORF">LCGC14_2070210</name>
</gene>
<dbReference type="InterPro" id="IPR035985">
    <property type="entry name" value="Ubiquitin-activating_enz"/>
</dbReference>
<dbReference type="InterPro" id="IPR000594">
    <property type="entry name" value="ThiF_NAD_FAD-bd"/>
</dbReference>
<evidence type="ECO:0000313" key="2">
    <source>
        <dbReference type="EMBL" id="KKL73907.1"/>
    </source>
</evidence>
<dbReference type="GO" id="GO:0016779">
    <property type="term" value="F:nucleotidyltransferase activity"/>
    <property type="evidence" value="ECO:0007669"/>
    <property type="project" value="TreeGrafter"/>
</dbReference>
<dbReference type="GO" id="GO:0005829">
    <property type="term" value="C:cytosol"/>
    <property type="evidence" value="ECO:0007669"/>
    <property type="project" value="TreeGrafter"/>
</dbReference>
<dbReference type="EMBL" id="LAZR01024819">
    <property type="protein sequence ID" value="KKL73907.1"/>
    <property type="molecule type" value="Genomic_DNA"/>
</dbReference>
<dbReference type="Gene3D" id="3.40.50.720">
    <property type="entry name" value="NAD(P)-binding Rossmann-like Domain"/>
    <property type="match status" value="1"/>
</dbReference>
<name>A0A0F9HFP5_9ZZZZ</name>
<dbReference type="PANTHER" id="PTHR10953">
    <property type="entry name" value="UBIQUITIN-ACTIVATING ENZYME E1"/>
    <property type="match status" value="1"/>
</dbReference>
<feature type="domain" description="THIF-type NAD/FAD binding fold" evidence="1">
    <location>
        <begin position="11"/>
        <end position="130"/>
    </location>
</feature>
<sequence length="216" mass="23668">MPLNDTQIERYSRHIILQEVGGTGQEKLLDSKVLIVGAGGLGAPAALYLAAAGIGTLGLIDADTVDITNLQRQVIHHTDDIGVDKVRSAENKIRAINPDVTVNTYKTWAKADNIAEIVADYDCRSRCRDESINLRPRRHDFRQNVIAIGISRVDIVADDVVLKREHPGASKTRTSVDDEVPVGLTLEKMTRKNTSSTRGSFLLDSLASEDNRVSHC</sequence>
<dbReference type="InterPro" id="IPR045886">
    <property type="entry name" value="ThiF/MoeB/HesA"/>
</dbReference>
<reference evidence="2" key="1">
    <citation type="journal article" date="2015" name="Nature">
        <title>Complex archaea that bridge the gap between prokaryotes and eukaryotes.</title>
        <authorList>
            <person name="Spang A."/>
            <person name="Saw J.H."/>
            <person name="Jorgensen S.L."/>
            <person name="Zaremba-Niedzwiedzka K."/>
            <person name="Martijn J."/>
            <person name="Lind A.E."/>
            <person name="van Eijk R."/>
            <person name="Schleper C."/>
            <person name="Guy L."/>
            <person name="Ettema T.J."/>
        </authorList>
    </citation>
    <scope>NUCLEOTIDE SEQUENCE</scope>
</reference>
<dbReference type="GO" id="GO:0008641">
    <property type="term" value="F:ubiquitin-like modifier activating enzyme activity"/>
    <property type="evidence" value="ECO:0007669"/>
    <property type="project" value="InterPro"/>
</dbReference>
<dbReference type="PANTHER" id="PTHR10953:SF102">
    <property type="entry name" value="ADENYLYLTRANSFERASE AND SULFURTRANSFERASE MOCS3"/>
    <property type="match status" value="1"/>
</dbReference>
<dbReference type="GO" id="GO:0008146">
    <property type="term" value="F:sulfotransferase activity"/>
    <property type="evidence" value="ECO:0007669"/>
    <property type="project" value="TreeGrafter"/>
</dbReference>
<dbReference type="GO" id="GO:0004792">
    <property type="term" value="F:thiosulfate-cyanide sulfurtransferase activity"/>
    <property type="evidence" value="ECO:0007669"/>
    <property type="project" value="TreeGrafter"/>
</dbReference>
<proteinExistence type="predicted"/>